<sequence length="340" mass="37248">MIFKRRQKAGPADAITAFWAWWASARPRAEKMIDGGPDDTLIEEIAALVTAIHPDLHWEFAAGTTSRHLLVVSTGGSPELRSLAERWRRAGPAPDETFGYAAARQGRPDALDGARLAIDGHHLDLGELRFHADHDEERDCVNVEVWHPAFPGLPEEARGQIAYLSLDWLLGEDTVEIWVGAIDAVTTLTGAGLTGPRLADLVAAMQPADGEPRWRNMSGIRGGKPIIAMAQTRLRPARWPGHDLHIRMDVPYSARDENGFPDKAALAELHGFEDHVAAHADGMVVVAHETSDGVRTTHLYADSPVAAEVLKPLIGGWQDGRVRITVTPDPRWEQVEHLAP</sequence>
<evidence type="ECO:0000259" key="1">
    <source>
        <dbReference type="Pfam" id="PF05117"/>
    </source>
</evidence>
<dbReference type="Proteomes" id="UP001597183">
    <property type="component" value="Unassembled WGS sequence"/>
</dbReference>
<gene>
    <name evidence="2" type="ORF">ACFQ5G_25250</name>
</gene>
<proteinExistence type="predicted"/>
<dbReference type="Pfam" id="PF05117">
    <property type="entry name" value="DUF695"/>
    <property type="match status" value="1"/>
</dbReference>
<evidence type="ECO:0000313" key="3">
    <source>
        <dbReference type="Proteomes" id="UP001597183"/>
    </source>
</evidence>
<name>A0ABW4AD04_9ACTN</name>
<dbReference type="InterPro" id="IPR016097">
    <property type="entry name" value="DUF695"/>
</dbReference>
<comment type="caution">
    <text evidence="2">The sequence shown here is derived from an EMBL/GenBank/DDBJ whole genome shotgun (WGS) entry which is preliminary data.</text>
</comment>
<dbReference type="EMBL" id="JBHTMK010000037">
    <property type="protein sequence ID" value="MFD1368671.1"/>
    <property type="molecule type" value="Genomic_DNA"/>
</dbReference>
<evidence type="ECO:0000313" key="2">
    <source>
        <dbReference type="EMBL" id="MFD1368671.1"/>
    </source>
</evidence>
<dbReference type="RefSeq" id="WP_317788513.1">
    <property type="nucleotide sequence ID" value="NZ_AP028461.1"/>
</dbReference>
<accession>A0ABW4AD04</accession>
<protein>
    <submittedName>
        <fullName evidence="2">DUF695 domain-containing protein</fullName>
    </submittedName>
</protein>
<keyword evidence="3" id="KW-1185">Reference proteome</keyword>
<feature type="domain" description="DUF695" evidence="1">
    <location>
        <begin position="214"/>
        <end position="333"/>
    </location>
</feature>
<reference evidence="3" key="1">
    <citation type="journal article" date="2019" name="Int. J. Syst. Evol. Microbiol.">
        <title>The Global Catalogue of Microorganisms (GCM) 10K type strain sequencing project: providing services to taxonomists for standard genome sequencing and annotation.</title>
        <authorList>
            <consortium name="The Broad Institute Genomics Platform"/>
            <consortium name="The Broad Institute Genome Sequencing Center for Infectious Disease"/>
            <person name="Wu L."/>
            <person name="Ma J."/>
        </authorList>
    </citation>
    <scope>NUCLEOTIDE SEQUENCE [LARGE SCALE GENOMIC DNA]</scope>
    <source>
        <strain evidence="3">CCM 7526</strain>
    </source>
</reference>
<organism evidence="2 3">
    <name type="scientific">Actinoplanes sichuanensis</name>
    <dbReference type="NCBI Taxonomy" id="512349"/>
    <lineage>
        <taxon>Bacteria</taxon>
        <taxon>Bacillati</taxon>
        <taxon>Actinomycetota</taxon>
        <taxon>Actinomycetes</taxon>
        <taxon>Micromonosporales</taxon>
        <taxon>Micromonosporaceae</taxon>
        <taxon>Actinoplanes</taxon>
    </lineage>
</organism>